<dbReference type="EMBL" id="CP036348">
    <property type="protein sequence ID" value="QDV67931.1"/>
    <property type="molecule type" value="Genomic_DNA"/>
</dbReference>
<dbReference type="KEGG" id="rcf:Poly24_16370"/>
<sequence length="109" mass="12029">MDETSCCPGNDASISGGGIGFFERYLTFWVGLLPLTPERSTQAQVLIPTAVSIVFGLFASTILLLIVVPCLYVVLCDLGWIQPDEHPRRLRINRPTMAPAHLRPKSNFT</sequence>
<accession>A0A518JQV8</accession>
<dbReference type="RefSeq" id="WP_145092941.1">
    <property type="nucleotide sequence ID" value="NZ_CP036348.1"/>
</dbReference>
<reference evidence="2 3" key="1">
    <citation type="submission" date="2019-02" db="EMBL/GenBank/DDBJ databases">
        <title>Deep-cultivation of Planctomycetes and their phenomic and genomic characterization uncovers novel biology.</title>
        <authorList>
            <person name="Wiegand S."/>
            <person name="Jogler M."/>
            <person name="Boedeker C."/>
            <person name="Pinto D."/>
            <person name="Vollmers J."/>
            <person name="Rivas-Marin E."/>
            <person name="Kohn T."/>
            <person name="Peeters S.H."/>
            <person name="Heuer A."/>
            <person name="Rast P."/>
            <person name="Oberbeckmann S."/>
            <person name="Bunk B."/>
            <person name="Jeske O."/>
            <person name="Meyerdierks A."/>
            <person name="Storesund J.E."/>
            <person name="Kallscheuer N."/>
            <person name="Luecker S."/>
            <person name="Lage O.M."/>
            <person name="Pohl T."/>
            <person name="Merkel B.J."/>
            <person name="Hornburger P."/>
            <person name="Mueller R.-W."/>
            <person name="Bruemmer F."/>
            <person name="Labrenz M."/>
            <person name="Spormann A.M."/>
            <person name="Op den Camp H."/>
            <person name="Overmann J."/>
            <person name="Amann R."/>
            <person name="Jetten M.S.M."/>
            <person name="Mascher T."/>
            <person name="Medema M.H."/>
            <person name="Devos D.P."/>
            <person name="Kaster A.-K."/>
            <person name="Ovreas L."/>
            <person name="Rohde M."/>
            <person name="Galperin M.Y."/>
            <person name="Jogler C."/>
        </authorList>
    </citation>
    <scope>NUCLEOTIDE SEQUENCE [LARGE SCALE GENOMIC DNA]</scope>
    <source>
        <strain evidence="2 3">Poly24</strain>
    </source>
</reference>
<keyword evidence="1" id="KW-0812">Transmembrane</keyword>
<evidence type="ECO:0000313" key="3">
    <source>
        <dbReference type="Proteomes" id="UP000315082"/>
    </source>
</evidence>
<dbReference type="AlphaFoldDB" id="A0A518JQV8"/>
<feature type="transmembrane region" description="Helical" evidence="1">
    <location>
        <begin position="53"/>
        <end position="81"/>
    </location>
</feature>
<dbReference type="Gene3D" id="1.20.1640.10">
    <property type="entry name" value="Multidrug efflux transporter AcrB transmembrane domain"/>
    <property type="match status" value="1"/>
</dbReference>
<protein>
    <submittedName>
        <fullName evidence="2">Uncharacterized protein</fullName>
    </submittedName>
</protein>
<keyword evidence="1" id="KW-0472">Membrane</keyword>
<keyword evidence="3" id="KW-1185">Reference proteome</keyword>
<keyword evidence="1" id="KW-1133">Transmembrane helix</keyword>
<name>A0A518JQV8_9BACT</name>
<dbReference type="Proteomes" id="UP000315082">
    <property type="component" value="Chromosome"/>
</dbReference>
<proteinExistence type="predicted"/>
<dbReference type="OrthoDB" id="9806532at2"/>
<evidence type="ECO:0000313" key="2">
    <source>
        <dbReference type="EMBL" id="QDV67931.1"/>
    </source>
</evidence>
<dbReference type="SUPFAM" id="SSF82866">
    <property type="entry name" value="Multidrug efflux transporter AcrB transmembrane domain"/>
    <property type="match status" value="1"/>
</dbReference>
<gene>
    <name evidence="2" type="ORF">Poly24_16370</name>
</gene>
<evidence type="ECO:0000256" key="1">
    <source>
        <dbReference type="SAM" id="Phobius"/>
    </source>
</evidence>
<organism evidence="2 3">
    <name type="scientific">Rosistilla carotiformis</name>
    <dbReference type="NCBI Taxonomy" id="2528017"/>
    <lineage>
        <taxon>Bacteria</taxon>
        <taxon>Pseudomonadati</taxon>
        <taxon>Planctomycetota</taxon>
        <taxon>Planctomycetia</taxon>
        <taxon>Pirellulales</taxon>
        <taxon>Pirellulaceae</taxon>
        <taxon>Rosistilla</taxon>
    </lineage>
</organism>